<keyword evidence="2" id="KW-0479">Metal-binding</keyword>
<organism evidence="7 8">
    <name type="scientific">Streptomyces goshikiensis</name>
    <dbReference type="NCBI Taxonomy" id="1942"/>
    <lineage>
        <taxon>Bacteria</taxon>
        <taxon>Bacillati</taxon>
        <taxon>Actinomycetota</taxon>
        <taxon>Actinomycetes</taxon>
        <taxon>Kitasatosporales</taxon>
        <taxon>Streptomycetaceae</taxon>
        <taxon>Streptomyces</taxon>
    </lineage>
</organism>
<dbReference type="Pfam" id="PF01979">
    <property type="entry name" value="Amidohydro_1"/>
    <property type="match status" value="1"/>
</dbReference>
<dbReference type="PIRSF" id="PIRSF038994">
    <property type="entry name" value="NagA"/>
    <property type="match status" value="1"/>
</dbReference>
<keyword evidence="4 5" id="KW-0119">Carbohydrate metabolism</keyword>
<feature type="domain" description="Amidohydrolase-related" evidence="6">
    <location>
        <begin position="28"/>
        <end position="357"/>
    </location>
</feature>
<evidence type="ECO:0000313" key="7">
    <source>
        <dbReference type="EMBL" id="WUO44340.1"/>
    </source>
</evidence>
<dbReference type="EMBL" id="CP108057">
    <property type="protein sequence ID" value="WUO44340.1"/>
    <property type="molecule type" value="Genomic_DNA"/>
</dbReference>
<dbReference type="Proteomes" id="UP001432075">
    <property type="component" value="Chromosome"/>
</dbReference>
<name>A0ABZ1RCW4_9ACTN</name>
<keyword evidence="8" id="KW-1185">Reference proteome</keyword>
<keyword evidence="3 5" id="KW-0378">Hydrolase</keyword>
<dbReference type="RefSeq" id="WP_328774798.1">
    <property type="nucleotide sequence ID" value="NZ_CP108057.1"/>
</dbReference>
<dbReference type="InterPro" id="IPR032466">
    <property type="entry name" value="Metal_Hydrolase"/>
</dbReference>
<proteinExistence type="inferred from homology"/>
<accession>A0ABZ1RCW4</accession>
<evidence type="ECO:0000256" key="1">
    <source>
        <dbReference type="ARBA" id="ARBA00010716"/>
    </source>
</evidence>
<reference evidence="7" key="1">
    <citation type="submission" date="2022-10" db="EMBL/GenBank/DDBJ databases">
        <title>The complete genomes of actinobacterial strains from the NBC collection.</title>
        <authorList>
            <person name="Joergensen T.S."/>
            <person name="Alvarez Arevalo M."/>
            <person name="Sterndorff E.B."/>
            <person name="Faurdal D."/>
            <person name="Vuksanovic O."/>
            <person name="Mourched A.-S."/>
            <person name="Charusanti P."/>
            <person name="Shaw S."/>
            <person name="Blin K."/>
            <person name="Weber T."/>
        </authorList>
    </citation>
    <scope>NUCLEOTIDE SEQUENCE</scope>
    <source>
        <strain evidence="7">NBC_00283</strain>
    </source>
</reference>
<protein>
    <submittedName>
        <fullName evidence="7">Amidohydrolase family protein</fullName>
    </submittedName>
</protein>
<evidence type="ECO:0000259" key="6">
    <source>
        <dbReference type="Pfam" id="PF01979"/>
    </source>
</evidence>
<evidence type="ECO:0000256" key="3">
    <source>
        <dbReference type="ARBA" id="ARBA00022801"/>
    </source>
</evidence>
<dbReference type="PANTHER" id="PTHR11113">
    <property type="entry name" value="N-ACETYLGLUCOSAMINE-6-PHOSPHATE DEACETYLASE"/>
    <property type="match status" value="1"/>
</dbReference>
<dbReference type="PANTHER" id="PTHR11113:SF14">
    <property type="entry name" value="N-ACETYLGLUCOSAMINE-6-PHOSPHATE DEACETYLASE"/>
    <property type="match status" value="1"/>
</dbReference>
<gene>
    <name evidence="7" type="ORF">OHU17_00070</name>
</gene>
<evidence type="ECO:0000313" key="8">
    <source>
        <dbReference type="Proteomes" id="UP001432075"/>
    </source>
</evidence>
<dbReference type="InterPro" id="IPR003764">
    <property type="entry name" value="GlcNAc_6-P_deAcase"/>
</dbReference>
<dbReference type="InterPro" id="IPR006680">
    <property type="entry name" value="Amidohydro-rel"/>
</dbReference>
<dbReference type="SUPFAM" id="SSF51338">
    <property type="entry name" value="Composite domain of metallo-dependent hydrolases"/>
    <property type="match status" value="1"/>
</dbReference>
<comment type="similarity">
    <text evidence="1 5">Belongs to the metallo-dependent hydrolases superfamily. NagA family.</text>
</comment>
<dbReference type="SUPFAM" id="SSF51556">
    <property type="entry name" value="Metallo-dependent hydrolases"/>
    <property type="match status" value="1"/>
</dbReference>
<sequence>MTVCQGRIAAHCPHPGRTVVDGDGLWAAPGLVDIHVHGAAGHDFGDPDPAAWLRILDTHQRAGTTTVLATLASDTPDRMRAATETAAALITTGQAPGLAGVHWEGPALAPAMAGAHAPAHLRQSGEVLEELSSPPAALRMVTLAPELPGAHALTAHLTAHHVVVSAGHSAAGPADLAAAQARGLSHVAHLWSGQSALTRPRLHRLPGLLEAALASDGLSAEVIADGQHLPGELLRIAWRCLGADRICLISDATAGAELRAGARFATGASTGIVHPDGYATTVDETAFCGATAPLAEGLRRMWKATGAPVEDVITMATATPARTAGLYPRKGSLHLGADGDLVLLDPCLRVRAVLASGRWVLPLPGGAHAGP</sequence>
<dbReference type="Gene3D" id="2.30.40.10">
    <property type="entry name" value="Urease, subunit C, domain 1"/>
    <property type="match status" value="1"/>
</dbReference>
<evidence type="ECO:0000256" key="5">
    <source>
        <dbReference type="PIRNR" id="PIRNR038994"/>
    </source>
</evidence>
<dbReference type="InterPro" id="IPR011059">
    <property type="entry name" value="Metal-dep_hydrolase_composite"/>
</dbReference>
<evidence type="ECO:0000256" key="4">
    <source>
        <dbReference type="ARBA" id="ARBA00023277"/>
    </source>
</evidence>
<dbReference type="Gene3D" id="3.20.20.140">
    <property type="entry name" value="Metal-dependent hydrolases"/>
    <property type="match status" value="1"/>
</dbReference>
<evidence type="ECO:0000256" key="2">
    <source>
        <dbReference type="ARBA" id="ARBA00022723"/>
    </source>
</evidence>